<protein>
    <submittedName>
        <fullName evidence="1">Uncharacterized protein</fullName>
    </submittedName>
</protein>
<organism evidence="1">
    <name type="scientific">Salmonella enterica I</name>
    <dbReference type="NCBI Taxonomy" id="59201"/>
    <lineage>
        <taxon>Bacteria</taxon>
        <taxon>Pseudomonadati</taxon>
        <taxon>Pseudomonadota</taxon>
        <taxon>Gammaproteobacteria</taxon>
        <taxon>Enterobacterales</taxon>
        <taxon>Enterobacteriaceae</taxon>
        <taxon>Salmonella</taxon>
    </lineage>
</organism>
<sequence length="152" mass="17213">MENPDMPCSDTPEKASLLPGWDASCWTRQSDVMEFDPDYILSGSYKVADGVFMPGQFVANVYSRNDVQMASFRGDTKVENINLLTEKHYGDVVGLAVEWIREQFDEPLAVDLSAAQLPQLGCIMLLKKWRGDPSVFLSRLILRQLIFSFCMH</sequence>
<gene>
    <name evidence="1" type="ORF">F3Q63_12150</name>
</gene>
<dbReference type="EMBL" id="AAKVAS010000012">
    <property type="protein sequence ID" value="ECW0107944.1"/>
    <property type="molecule type" value="Genomic_DNA"/>
</dbReference>
<evidence type="ECO:0000313" key="1">
    <source>
        <dbReference type="EMBL" id="ECW0107944.1"/>
    </source>
</evidence>
<comment type="caution">
    <text evidence="1">The sequence shown here is derived from an EMBL/GenBank/DDBJ whole genome shotgun (WGS) entry which is preliminary data.</text>
</comment>
<accession>A0A612H7B9</accession>
<dbReference type="AlphaFoldDB" id="A0A612H7B9"/>
<name>A0A612H7B9_SALET</name>
<proteinExistence type="predicted"/>
<reference evidence="1" key="1">
    <citation type="submission" date="2019-09" db="EMBL/GenBank/DDBJ databases">
        <authorList>
            <consortium name="GenomeTrakr network: Whole genome sequencing for foodborne pathogen traceback"/>
        </authorList>
    </citation>
    <scope>NUCLEOTIDE SEQUENCE</scope>
    <source>
        <strain evidence="1">AUSMDU00020873</strain>
    </source>
</reference>